<sequence>MMDAGLASASSVQIQMYYVEFPMRNEPTPRGDHKEDEIHFHFRLRSPRLLRFLIRAICASQVPGSDSQSPPRVCCSDGRGLRAYIHTTPFHPLDFAMLTDGPKPASRLLTPQPWNHSSSSPSRSQPTHPPPPQAHAHLPYSIPEARAKIPTRPPRESPIPAAVPNPLTPHPINIPQHQRMMALCTPHTMRSDAPSDPPLGRVFFPWYSAVHLALAGVGWRSRGG</sequence>
<proteinExistence type="predicted"/>
<protein>
    <submittedName>
        <fullName evidence="2">Uncharacterized protein</fullName>
    </submittedName>
</protein>
<name>A0A6A6XWR5_9PLEO</name>
<dbReference type="Proteomes" id="UP000799757">
    <property type="component" value="Unassembled WGS sequence"/>
</dbReference>
<keyword evidence="3" id="KW-1185">Reference proteome</keyword>
<evidence type="ECO:0000256" key="1">
    <source>
        <dbReference type="SAM" id="MobiDB-lite"/>
    </source>
</evidence>
<evidence type="ECO:0000313" key="3">
    <source>
        <dbReference type="Proteomes" id="UP000799757"/>
    </source>
</evidence>
<reference evidence="2" key="1">
    <citation type="journal article" date="2020" name="Stud. Mycol.">
        <title>101 Dothideomycetes genomes: a test case for predicting lifestyles and emergence of pathogens.</title>
        <authorList>
            <person name="Haridas S."/>
            <person name="Albert R."/>
            <person name="Binder M."/>
            <person name="Bloem J."/>
            <person name="Labutti K."/>
            <person name="Salamov A."/>
            <person name="Andreopoulos B."/>
            <person name="Baker S."/>
            <person name="Barry K."/>
            <person name="Bills G."/>
            <person name="Bluhm B."/>
            <person name="Cannon C."/>
            <person name="Castanera R."/>
            <person name="Culley D."/>
            <person name="Daum C."/>
            <person name="Ezra D."/>
            <person name="Gonzalez J."/>
            <person name="Henrissat B."/>
            <person name="Kuo A."/>
            <person name="Liang C."/>
            <person name="Lipzen A."/>
            <person name="Lutzoni F."/>
            <person name="Magnuson J."/>
            <person name="Mondo S."/>
            <person name="Nolan M."/>
            <person name="Ohm R."/>
            <person name="Pangilinan J."/>
            <person name="Park H.-J."/>
            <person name="Ramirez L."/>
            <person name="Alfaro M."/>
            <person name="Sun H."/>
            <person name="Tritt A."/>
            <person name="Yoshinaga Y."/>
            <person name="Zwiers L.-H."/>
            <person name="Turgeon B."/>
            <person name="Goodwin S."/>
            <person name="Spatafora J."/>
            <person name="Crous P."/>
            <person name="Grigoriev I."/>
        </authorList>
    </citation>
    <scope>NUCLEOTIDE SEQUENCE</scope>
    <source>
        <strain evidence="2">CBS 109.77</strain>
    </source>
</reference>
<dbReference type="AlphaFoldDB" id="A0A6A6XWR5"/>
<evidence type="ECO:0000313" key="2">
    <source>
        <dbReference type="EMBL" id="KAF2800445.1"/>
    </source>
</evidence>
<organism evidence="2 3">
    <name type="scientific">Melanomma pulvis-pyrius CBS 109.77</name>
    <dbReference type="NCBI Taxonomy" id="1314802"/>
    <lineage>
        <taxon>Eukaryota</taxon>
        <taxon>Fungi</taxon>
        <taxon>Dikarya</taxon>
        <taxon>Ascomycota</taxon>
        <taxon>Pezizomycotina</taxon>
        <taxon>Dothideomycetes</taxon>
        <taxon>Pleosporomycetidae</taxon>
        <taxon>Pleosporales</taxon>
        <taxon>Melanommataceae</taxon>
        <taxon>Melanomma</taxon>
    </lineage>
</organism>
<feature type="compositionally biased region" description="Low complexity" evidence="1">
    <location>
        <begin position="111"/>
        <end position="126"/>
    </location>
</feature>
<accession>A0A6A6XWR5</accession>
<dbReference type="EMBL" id="MU001747">
    <property type="protein sequence ID" value="KAF2800445.1"/>
    <property type="molecule type" value="Genomic_DNA"/>
</dbReference>
<feature type="region of interest" description="Disordered" evidence="1">
    <location>
        <begin position="102"/>
        <end position="168"/>
    </location>
</feature>
<gene>
    <name evidence="2" type="ORF">K505DRAFT_1124</name>
</gene>